<dbReference type="AlphaFoldDB" id="A0A6A6I9J4"/>
<sequence length="817" mass="91079">MDGTTSQFSSKASAVSNSDQGTPANLSTKQPHDSARAGKKRARDDEGSPDTTTAGLNGYSKTSLPTAASTKRTVTDEPKRKKQKTTVDHNDTSVQELVQQSHLASSDVGGDKRTDGDQPMTDTPDTEHSPNDDPNSQSTGMQTPSPPIGPDGLFDYPPRTPIDTIGSSKLPARKLKFIHWHLFDDIDQLAAARKLHDEDSNELLHTRTTQNRSKQFREGARKWYEEQKARLPWDLKNKAEKAALVNQGKGADDFPFIDPRTIGNGAAAPQAAASKKKAKTTAATKSQPRKPKAAPIATQQILKPETVAPPQAANHVAIPIAQPTVEDDNDASEPFSLYSVSEEDMAAQESSSEEEESEVEESQDESDEESEPEELPPPNFADRIVKHGPDEFNSTEPGITALDALFTAANAVGSLVRIKVDGCTLKLGKDALREHCQRFTSPSDDENMNDELELDLSMFPSDIVQAFIQCISPVPQARLPPLAFRPDEVDPYLDGQNRFAIIDESKKYSPWQMYWDMEECIQMHRLAVYMECSLVKDLVVDRMHWLFVESRKVGPTKSGFDLIALAKPEYINSLISDDDAPFLRLWADMMIEGLRDANPELLTWEMFGEPAKQAIADGLATPEVACLHGARQGDFCAQYHSHGHQPCHKEVANQINTDDVVEELYLTLRESAAERDSGTLEEMQRLVSRDEKRETNHEIEAILHQKSYVLEEEAMKLQLDIEDLEKEQQAAKFRRVSPSIFVVALNAALRRQSEIRKEMKMMWEKFDAYGTWSRKSNGEDREDACSEDRDGDDRSESGSGTDTEDEEMTDVEDDIDE</sequence>
<dbReference type="GeneID" id="54586818"/>
<feature type="compositionally biased region" description="Polar residues" evidence="2">
    <location>
        <begin position="1"/>
        <end position="29"/>
    </location>
</feature>
<accession>A0A6A6I9J4</accession>
<feature type="compositionally biased region" description="Polar residues" evidence="2">
    <location>
        <begin position="49"/>
        <end position="72"/>
    </location>
</feature>
<keyword evidence="1" id="KW-0175">Coiled coil</keyword>
<feature type="compositionally biased region" description="Basic and acidic residues" evidence="2">
    <location>
        <begin position="776"/>
        <end position="796"/>
    </location>
</feature>
<feature type="compositionally biased region" description="Acidic residues" evidence="2">
    <location>
        <begin position="341"/>
        <end position="374"/>
    </location>
</feature>
<feature type="region of interest" description="Disordered" evidence="2">
    <location>
        <begin position="772"/>
        <end position="817"/>
    </location>
</feature>
<feature type="compositionally biased region" description="Polar residues" evidence="2">
    <location>
        <begin position="132"/>
        <end position="143"/>
    </location>
</feature>
<dbReference type="EMBL" id="ML987197">
    <property type="protein sequence ID" value="KAF2247244.1"/>
    <property type="molecule type" value="Genomic_DNA"/>
</dbReference>
<gene>
    <name evidence="3" type="ORF">BU26DRAFT_566229</name>
</gene>
<dbReference type="Proteomes" id="UP000800094">
    <property type="component" value="Unassembled WGS sequence"/>
</dbReference>
<feature type="region of interest" description="Disordered" evidence="2">
    <location>
        <begin position="1"/>
        <end position="167"/>
    </location>
</feature>
<protein>
    <submittedName>
        <fullName evidence="3">Uncharacterized protein</fullName>
    </submittedName>
</protein>
<evidence type="ECO:0000313" key="4">
    <source>
        <dbReference type="Proteomes" id="UP000800094"/>
    </source>
</evidence>
<name>A0A6A6I9J4_9PLEO</name>
<feature type="compositionally biased region" description="Basic and acidic residues" evidence="2">
    <location>
        <begin position="73"/>
        <end position="91"/>
    </location>
</feature>
<keyword evidence="4" id="KW-1185">Reference proteome</keyword>
<evidence type="ECO:0000256" key="1">
    <source>
        <dbReference type="SAM" id="Coils"/>
    </source>
</evidence>
<feature type="region of interest" description="Disordered" evidence="2">
    <location>
        <begin position="266"/>
        <end position="302"/>
    </location>
</feature>
<feature type="compositionally biased region" description="Basic and acidic residues" evidence="2">
    <location>
        <begin position="30"/>
        <end position="46"/>
    </location>
</feature>
<organism evidence="3 4">
    <name type="scientific">Trematosphaeria pertusa</name>
    <dbReference type="NCBI Taxonomy" id="390896"/>
    <lineage>
        <taxon>Eukaryota</taxon>
        <taxon>Fungi</taxon>
        <taxon>Dikarya</taxon>
        <taxon>Ascomycota</taxon>
        <taxon>Pezizomycotina</taxon>
        <taxon>Dothideomycetes</taxon>
        <taxon>Pleosporomycetidae</taxon>
        <taxon>Pleosporales</taxon>
        <taxon>Massarineae</taxon>
        <taxon>Trematosphaeriaceae</taxon>
        <taxon>Trematosphaeria</taxon>
    </lineage>
</organism>
<evidence type="ECO:0000256" key="2">
    <source>
        <dbReference type="SAM" id="MobiDB-lite"/>
    </source>
</evidence>
<feature type="coiled-coil region" evidence="1">
    <location>
        <begin position="707"/>
        <end position="734"/>
    </location>
</feature>
<dbReference type="RefSeq" id="XP_033682248.1">
    <property type="nucleotide sequence ID" value="XM_033833488.1"/>
</dbReference>
<feature type="compositionally biased region" description="Acidic residues" evidence="2">
    <location>
        <begin position="802"/>
        <end position="817"/>
    </location>
</feature>
<dbReference type="OrthoDB" id="3679838at2759"/>
<feature type="region of interest" description="Disordered" evidence="2">
    <location>
        <begin position="341"/>
        <end position="392"/>
    </location>
</feature>
<reference evidence="3" key="1">
    <citation type="journal article" date="2020" name="Stud. Mycol.">
        <title>101 Dothideomycetes genomes: a test case for predicting lifestyles and emergence of pathogens.</title>
        <authorList>
            <person name="Haridas S."/>
            <person name="Albert R."/>
            <person name="Binder M."/>
            <person name="Bloem J."/>
            <person name="Labutti K."/>
            <person name="Salamov A."/>
            <person name="Andreopoulos B."/>
            <person name="Baker S."/>
            <person name="Barry K."/>
            <person name="Bills G."/>
            <person name="Bluhm B."/>
            <person name="Cannon C."/>
            <person name="Castanera R."/>
            <person name="Culley D."/>
            <person name="Daum C."/>
            <person name="Ezra D."/>
            <person name="Gonzalez J."/>
            <person name="Henrissat B."/>
            <person name="Kuo A."/>
            <person name="Liang C."/>
            <person name="Lipzen A."/>
            <person name="Lutzoni F."/>
            <person name="Magnuson J."/>
            <person name="Mondo S."/>
            <person name="Nolan M."/>
            <person name="Ohm R."/>
            <person name="Pangilinan J."/>
            <person name="Park H.-J."/>
            <person name="Ramirez L."/>
            <person name="Alfaro M."/>
            <person name="Sun H."/>
            <person name="Tritt A."/>
            <person name="Yoshinaga Y."/>
            <person name="Zwiers L.-H."/>
            <person name="Turgeon B."/>
            <person name="Goodwin S."/>
            <person name="Spatafora J."/>
            <person name="Crous P."/>
            <person name="Grigoriev I."/>
        </authorList>
    </citation>
    <scope>NUCLEOTIDE SEQUENCE</scope>
    <source>
        <strain evidence="3">CBS 122368</strain>
    </source>
</reference>
<proteinExistence type="predicted"/>
<feature type="compositionally biased region" description="Polar residues" evidence="2">
    <location>
        <begin position="92"/>
        <end position="104"/>
    </location>
</feature>
<evidence type="ECO:0000313" key="3">
    <source>
        <dbReference type="EMBL" id="KAF2247244.1"/>
    </source>
</evidence>